<name>A0ABW1NFZ7_9ACTN</name>
<evidence type="ECO:0008006" key="3">
    <source>
        <dbReference type="Google" id="ProtNLM"/>
    </source>
</evidence>
<proteinExistence type="predicted"/>
<organism evidence="1 2">
    <name type="scientific">Sphaerisporangium aureirubrum</name>
    <dbReference type="NCBI Taxonomy" id="1544736"/>
    <lineage>
        <taxon>Bacteria</taxon>
        <taxon>Bacillati</taxon>
        <taxon>Actinomycetota</taxon>
        <taxon>Actinomycetes</taxon>
        <taxon>Streptosporangiales</taxon>
        <taxon>Streptosporangiaceae</taxon>
        <taxon>Sphaerisporangium</taxon>
    </lineage>
</organism>
<dbReference type="Proteomes" id="UP001596137">
    <property type="component" value="Unassembled WGS sequence"/>
</dbReference>
<evidence type="ECO:0000313" key="1">
    <source>
        <dbReference type="EMBL" id="MFC6082290.1"/>
    </source>
</evidence>
<keyword evidence="2" id="KW-1185">Reference proteome</keyword>
<dbReference type="EMBL" id="JBHSRF010000015">
    <property type="protein sequence ID" value="MFC6082290.1"/>
    <property type="molecule type" value="Genomic_DNA"/>
</dbReference>
<comment type="caution">
    <text evidence="1">The sequence shown here is derived from an EMBL/GenBank/DDBJ whole genome shotgun (WGS) entry which is preliminary data.</text>
</comment>
<accession>A0ABW1NFZ7</accession>
<dbReference type="RefSeq" id="WP_380752019.1">
    <property type="nucleotide sequence ID" value="NZ_JBHSRF010000015.1"/>
</dbReference>
<dbReference type="Gene3D" id="2.40.10.10">
    <property type="entry name" value="Trypsin-like serine proteases"/>
    <property type="match status" value="2"/>
</dbReference>
<evidence type="ECO:0000313" key="2">
    <source>
        <dbReference type="Proteomes" id="UP001596137"/>
    </source>
</evidence>
<sequence>MAGDVAVTVDAARYSRRELRAEIERITRQPWASLATPQAEVVGVAPRADGGGLRVTVAGSTAAAGDLSAIRTSGMPLTFEESATANVADLSFSRVDDMPAYYAGGRASQWAGSACSTGFAFTAGHNTFLLGAAHCSPNAYDMYDGGGQQIGEVYDTPNRDLDVLRIEARADSRTFVGNWASSATAPVYGWSGNLRGNYICSGGSWSGTVCTNVVDEVGVAHKVTDGVHVLARGVLSSTLRDHTIPCQGIPAAPPARVCGSRFWYIDIKEALNLYGGTLLTD</sequence>
<protein>
    <recommendedName>
        <fullName evidence="3">Serine protease</fullName>
    </recommendedName>
</protein>
<dbReference type="InterPro" id="IPR043504">
    <property type="entry name" value="Peptidase_S1_PA_chymotrypsin"/>
</dbReference>
<reference evidence="2" key="1">
    <citation type="journal article" date="2019" name="Int. J. Syst. Evol. Microbiol.">
        <title>The Global Catalogue of Microorganisms (GCM) 10K type strain sequencing project: providing services to taxonomists for standard genome sequencing and annotation.</title>
        <authorList>
            <consortium name="The Broad Institute Genomics Platform"/>
            <consortium name="The Broad Institute Genome Sequencing Center for Infectious Disease"/>
            <person name="Wu L."/>
            <person name="Ma J."/>
        </authorList>
    </citation>
    <scope>NUCLEOTIDE SEQUENCE [LARGE SCALE GENOMIC DNA]</scope>
    <source>
        <strain evidence="2">JCM 30346</strain>
    </source>
</reference>
<gene>
    <name evidence="1" type="ORF">ACFP1K_14085</name>
</gene>